<name>A0A2R2MTL6_LINAN</name>
<feature type="signal peptide" evidence="3">
    <location>
        <begin position="1"/>
        <end position="23"/>
    </location>
</feature>
<evidence type="ECO:0000256" key="2">
    <source>
        <dbReference type="ARBA" id="ARBA00023157"/>
    </source>
</evidence>
<evidence type="ECO:0000256" key="3">
    <source>
        <dbReference type="SAM" id="SignalP"/>
    </source>
</evidence>
<proteinExistence type="predicted"/>
<organism evidence="5 6">
    <name type="scientific">Lingula anatina</name>
    <name type="common">Brachiopod</name>
    <name type="synonym">Lingula unguis</name>
    <dbReference type="NCBI Taxonomy" id="7574"/>
    <lineage>
        <taxon>Eukaryota</taxon>
        <taxon>Metazoa</taxon>
        <taxon>Spiralia</taxon>
        <taxon>Lophotrochozoa</taxon>
        <taxon>Brachiopoda</taxon>
        <taxon>Linguliformea</taxon>
        <taxon>Lingulata</taxon>
        <taxon>Lingulida</taxon>
        <taxon>Linguloidea</taxon>
        <taxon>Lingulidae</taxon>
        <taxon>Lingula</taxon>
    </lineage>
</organism>
<evidence type="ECO:0000259" key="4">
    <source>
        <dbReference type="SMART" id="SM00217"/>
    </source>
</evidence>
<dbReference type="GeneID" id="106166793"/>
<feature type="domain" description="WAP" evidence="4">
    <location>
        <begin position="87"/>
        <end position="122"/>
    </location>
</feature>
<dbReference type="PANTHER" id="PTHR19441:SF30">
    <property type="entry name" value="ELAFIN"/>
    <property type="match status" value="1"/>
</dbReference>
<dbReference type="Gene3D" id="4.10.75.10">
    <property type="entry name" value="Elafin-like"/>
    <property type="match status" value="1"/>
</dbReference>
<dbReference type="GO" id="GO:0019731">
    <property type="term" value="P:antibacterial humoral response"/>
    <property type="evidence" value="ECO:0007669"/>
    <property type="project" value="TreeGrafter"/>
</dbReference>
<dbReference type="AlphaFoldDB" id="A0A2R2MTL6"/>
<dbReference type="GO" id="GO:0045087">
    <property type="term" value="P:innate immune response"/>
    <property type="evidence" value="ECO:0007669"/>
    <property type="project" value="TreeGrafter"/>
</dbReference>
<dbReference type="OrthoDB" id="6042169at2759"/>
<keyword evidence="2" id="KW-1015">Disulfide bond</keyword>
<evidence type="ECO:0000313" key="6">
    <source>
        <dbReference type="RefSeq" id="XP_023933615.1"/>
    </source>
</evidence>
<dbReference type="RefSeq" id="XP_023933615.1">
    <property type="nucleotide sequence ID" value="XM_024077847.1"/>
</dbReference>
<feature type="non-terminal residue" evidence="6">
    <location>
        <position position="1"/>
    </location>
</feature>
<dbReference type="InterPro" id="IPR036645">
    <property type="entry name" value="Elafin-like_sf"/>
</dbReference>
<dbReference type="GO" id="GO:0005615">
    <property type="term" value="C:extracellular space"/>
    <property type="evidence" value="ECO:0007669"/>
    <property type="project" value="TreeGrafter"/>
</dbReference>
<keyword evidence="5" id="KW-1185">Reference proteome</keyword>
<dbReference type="Pfam" id="PF00095">
    <property type="entry name" value="WAP"/>
    <property type="match status" value="1"/>
</dbReference>
<gene>
    <name evidence="6" type="primary">LOC106166793</name>
</gene>
<evidence type="ECO:0000313" key="5">
    <source>
        <dbReference type="Proteomes" id="UP000085678"/>
    </source>
</evidence>
<sequence length="124" mass="13326">FILFLLQAVLLVLLFATHKETIAEWCCPDPPFFGFCWEGCTADSNCTGIQLCCSNGCGHLCMDPVDCVMLLVLLFATCEEGLGAKCCPEVSGFGTCVEDCDNCAKNEMCCSNGCGHVCMKPVNC</sequence>
<dbReference type="PANTHER" id="PTHR19441">
    <property type="entry name" value="WHEY ACDIC PROTEIN WAP"/>
    <property type="match status" value="1"/>
</dbReference>
<accession>A0A2R2MTL6</accession>
<reference evidence="6" key="1">
    <citation type="submission" date="2025-08" db="UniProtKB">
        <authorList>
            <consortium name="RefSeq"/>
        </authorList>
    </citation>
    <scope>IDENTIFICATION</scope>
    <source>
        <tissue evidence="6">Gonads</tissue>
    </source>
</reference>
<protein>
    <submittedName>
        <fullName evidence="6">WAP four-disulfide core domain protein 18-like</fullName>
    </submittedName>
</protein>
<dbReference type="InParanoid" id="A0A2R2MTL6"/>
<dbReference type="KEGG" id="lak:106166793"/>
<dbReference type="InterPro" id="IPR050514">
    <property type="entry name" value="WAP_four-disulfide_core"/>
</dbReference>
<evidence type="ECO:0000256" key="1">
    <source>
        <dbReference type="ARBA" id="ARBA00022729"/>
    </source>
</evidence>
<dbReference type="InterPro" id="IPR008197">
    <property type="entry name" value="WAP_dom"/>
</dbReference>
<dbReference type="SMART" id="SM00217">
    <property type="entry name" value="WAP"/>
    <property type="match status" value="2"/>
</dbReference>
<keyword evidence="1 3" id="KW-0732">Signal</keyword>
<feature type="chain" id="PRO_5015115658" evidence="3">
    <location>
        <begin position="24"/>
        <end position="124"/>
    </location>
</feature>
<dbReference type="GO" id="GO:0004867">
    <property type="term" value="F:serine-type endopeptidase inhibitor activity"/>
    <property type="evidence" value="ECO:0007669"/>
    <property type="project" value="TreeGrafter"/>
</dbReference>
<feature type="domain" description="WAP" evidence="4">
    <location>
        <begin position="27"/>
        <end position="65"/>
    </location>
</feature>
<dbReference type="SUPFAM" id="SSF57256">
    <property type="entry name" value="Elafin-like"/>
    <property type="match status" value="1"/>
</dbReference>
<dbReference type="Proteomes" id="UP000085678">
    <property type="component" value="Unplaced"/>
</dbReference>